<name>A0A367IQQ3_RHIAZ</name>
<dbReference type="EMBL" id="PJQL01004139">
    <property type="protein sequence ID" value="RCH80030.1"/>
    <property type="molecule type" value="Genomic_DNA"/>
</dbReference>
<proteinExistence type="predicted"/>
<feature type="non-terminal residue" evidence="1">
    <location>
        <position position="1"/>
    </location>
</feature>
<gene>
    <name evidence="1" type="ORF">CU097_002064</name>
</gene>
<keyword evidence="2" id="KW-1185">Reference proteome</keyword>
<protein>
    <submittedName>
        <fullName evidence="1">Uncharacterized protein</fullName>
    </submittedName>
</protein>
<reference evidence="1 2" key="1">
    <citation type="journal article" date="2018" name="G3 (Bethesda)">
        <title>Phylogenetic and Phylogenomic Definition of Rhizopus Species.</title>
        <authorList>
            <person name="Gryganskyi A.P."/>
            <person name="Golan J."/>
            <person name="Dolatabadi S."/>
            <person name="Mondo S."/>
            <person name="Robb S."/>
            <person name="Idnurm A."/>
            <person name="Muszewska A."/>
            <person name="Steczkiewicz K."/>
            <person name="Masonjones S."/>
            <person name="Liao H.L."/>
            <person name="Gajdeczka M.T."/>
            <person name="Anike F."/>
            <person name="Vuek A."/>
            <person name="Anishchenko I.M."/>
            <person name="Voigt K."/>
            <person name="de Hoog G.S."/>
            <person name="Smith M.E."/>
            <person name="Heitman J."/>
            <person name="Vilgalys R."/>
            <person name="Stajich J.E."/>
        </authorList>
    </citation>
    <scope>NUCLEOTIDE SEQUENCE [LARGE SCALE GENOMIC DNA]</scope>
    <source>
        <strain evidence="1 2">CBS 357.93</strain>
    </source>
</reference>
<evidence type="ECO:0000313" key="2">
    <source>
        <dbReference type="Proteomes" id="UP000252139"/>
    </source>
</evidence>
<dbReference type="AlphaFoldDB" id="A0A367IQQ3"/>
<dbReference type="Proteomes" id="UP000252139">
    <property type="component" value="Unassembled WGS sequence"/>
</dbReference>
<sequence length="51" mass="5682">ISLLPGAFVGSLREYMQGFIHKRDAMGPPSEKQTRSATCMNHDEAWAICTE</sequence>
<accession>A0A367IQQ3</accession>
<feature type="non-terminal residue" evidence="1">
    <location>
        <position position="51"/>
    </location>
</feature>
<organism evidence="1 2">
    <name type="scientific">Rhizopus azygosporus</name>
    <name type="common">Rhizopus microsporus var. azygosporus</name>
    <dbReference type="NCBI Taxonomy" id="86630"/>
    <lineage>
        <taxon>Eukaryota</taxon>
        <taxon>Fungi</taxon>
        <taxon>Fungi incertae sedis</taxon>
        <taxon>Mucoromycota</taxon>
        <taxon>Mucoromycotina</taxon>
        <taxon>Mucoromycetes</taxon>
        <taxon>Mucorales</taxon>
        <taxon>Mucorineae</taxon>
        <taxon>Rhizopodaceae</taxon>
        <taxon>Rhizopus</taxon>
    </lineage>
</organism>
<evidence type="ECO:0000313" key="1">
    <source>
        <dbReference type="EMBL" id="RCH80030.1"/>
    </source>
</evidence>
<comment type="caution">
    <text evidence="1">The sequence shown here is derived from an EMBL/GenBank/DDBJ whole genome shotgun (WGS) entry which is preliminary data.</text>
</comment>